<evidence type="ECO:0000256" key="1">
    <source>
        <dbReference type="SAM" id="SignalP"/>
    </source>
</evidence>
<feature type="chain" id="PRO_5018985625" evidence="1">
    <location>
        <begin position="27"/>
        <end position="234"/>
    </location>
</feature>
<dbReference type="OrthoDB" id="6285106at2759"/>
<reference evidence="2 3" key="2">
    <citation type="submission" date="2019-01" db="EMBL/GenBank/DDBJ databases">
        <title>The decoding of complex shrimp genome reveals the adaptation for benthos swimmer, frequently molting mechanism and breeding impact on genome.</title>
        <authorList>
            <person name="Sun Y."/>
            <person name="Gao Y."/>
            <person name="Yu Y."/>
        </authorList>
    </citation>
    <scope>NUCLEOTIDE SEQUENCE [LARGE SCALE GENOMIC DNA]</scope>
    <source>
        <tissue evidence="2">Muscle</tissue>
    </source>
</reference>
<keyword evidence="3" id="KW-1185">Reference proteome</keyword>
<proteinExistence type="predicted"/>
<comment type="caution">
    <text evidence="2">The sequence shown here is derived from an EMBL/GenBank/DDBJ whole genome shotgun (WGS) entry which is preliminary data.</text>
</comment>
<organism evidence="2 3">
    <name type="scientific">Penaeus vannamei</name>
    <name type="common">Whiteleg shrimp</name>
    <name type="synonym">Litopenaeus vannamei</name>
    <dbReference type="NCBI Taxonomy" id="6689"/>
    <lineage>
        <taxon>Eukaryota</taxon>
        <taxon>Metazoa</taxon>
        <taxon>Ecdysozoa</taxon>
        <taxon>Arthropoda</taxon>
        <taxon>Crustacea</taxon>
        <taxon>Multicrustacea</taxon>
        <taxon>Malacostraca</taxon>
        <taxon>Eumalacostraca</taxon>
        <taxon>Eucarida</taxon>
        <taxon>Decapoda</taxon>
        <taxon>Dendrobranchiata</taxon>
        <taxon>Penaeoidea</taxon>
        <taxon>Penaeidae</taxon>
        <taxon>Penaeus</taxon>
    </lineage>
</organism>
<dbReference type="AlphaFoldDB" id="A0A423TPE4"/>
<evidence type="ECO:0000313" key="3">
    <source>
        <dbReference type="Proteomes" id="UP000283509"/>
    </source>
</evidence>
<name>A0A423TPE4_PENVA</name>
<gene>
    <name evidence="2" type="ORF">C7M84_002950</name>
</gene>
<dbReference type="EMBL" id="QCYY01001399">
    <property type="protein sequence ID" value="ROT78319.1"/>
    <property type="molecule type" value="Genomic_DNA"/>
</dbReference>
<reference evidence="2 3" key="1">
    <citation type="submission" date="2018-04" db="EMBL/GenBank/DDBJ databases">
        <authorList>
            <person name="Zhang X."/>
            <person name="Yuan J."/>
            <person name="Li F."/>
            <person name="Xiang J."/>
        </authorList>
    </citation>
    <scope>NUCLEOTIDE SEQUENCE [LARGE SCALE GENOMIC DNA]</scope>
    <source>
        <tissue evidence="2">Muscle</tissue>
    </source>
</reference>
<dbReference type="Proteomes" id="UP000283509">
    <property type="component" value="Unassembled WGS sequence"/>
</dbReference>
<accession>A0A423TPE4</accession>
<sequence length="234" mass="26221">MAVRFSRVWRAFLLLLECGFSPFSRNFPPQTKCKVLPWDVAGEGERKRLLSKEFSPRGKGISLGVYCLSEHGGAGFSVVVFLGIIAFSLLNSSSAHKNDADYERYVVHNGDTEVVDDLSSIPLVRLIRDAADIDGPEIEDKINDMDTEEEPASESRSSFIFAIIASSREQRNLQTEVLKGKAVPLSAATRSEWDLVHSRSRVKAKKEEDEATLKAKHGRWKQVLGDREEGVLWR</sequence>
<protein>
    <submittedName>
        <fullName evidence="2">Uncharacterized protein</fullName>
    </submittedName>
</protein>
<keyword evidence="1" id="KW-0732">Signal</keyword>
<feature type="signal peptide" evidence="1">
    <location>
        <begin position="1"/>
        <end position="26"/>
    </location>
</feature>
<evidence type="ECO:0000313" key="2">
    <source>
        <dbReference type="EMBL" id="ROT78319.1"/>
    </source>
</evidence>